<proteinExistence type="predicted"/>
<dbReference type="Pfam" id="PF13408">
    <property type="entry name" value="Zn_ribbon_recom"/>
    <property type="match status" value="1"/>
</dbReference>
<feature type="domain" description="Resolvase/invertase-type recombinase catalytic" evidence="1">
    <location>
        <begin position="18"/>
        <end position="165"/>
    </location>
</feature>
<dbReference type="Pfam" id="PF00239">
    <property type="entry name" value="Resolvase"/>
    <property type="match status" value="1"/>
</dbReference>
<dbReference type="Pfam" id="PF07508">
    <property type="entry name" value="Recombinase"/>
    <property type="match status" value="1"/>
</dbReference>
<evidence type="ECO:0000313" key="3">
    <source>
        <dbReference type="EMBL" id="MBC8580135.1"/>
    </source>
</evidence>
<dbReference type="GO" id="GO:0003677">
    <property type="term" value="F:DNA binding"/>
    <property type="evidence" value="ECO:0007669"/>
    <property type="project" value="InterPro"/>
</dbReference>
<gene>
    <name evidence="3" type="ORF">H8718_11435</name>
</gene>
<dbReference type="Gene3D" id="3.40.50.1390">
    <property type="entry name" value="Resolvase, N-terminal catalytic domain"/>
    <property type="match status" value="1"/>
</dbReference>
<feature type="domain" description="Recombinase" evidence="2">
    <location>
        <begin position="174"/>
        <end position="299"/>
    </location>
</feature>
<dbReference type="PROSITE" id="PS51737">
    <property type="entry name" value="RECOMBINASE_DNA_BIND"/>
    <property type="match status" value="1"/>
</dbReference>
<dbReference type="EMBL" id="JACRSY010000017">
    <property type="protein sequence ID" value="MBC8580135.1"/>
    <property type="molecule type" value="Genomic_DNA"/>
</dbReference>
<protein>
    <submittedName>
        <fullName evidence="3">Recombinase family protein</fullName>
    </submittedName>
</protein>
<dbReference type="CDD" id="cd00338">
    <property type="entry name" value="Ser_Recombinase"/>
    <property type="match status" value="1"/>
</dbReference>
<dbReference type="PANTHER" id="PTHR30461:SF23">
    <property type="entry name" value="DNA RECOMBINASE-RELATED"/>
    <property type="match status" value="1"/>
</dbReference>
<dbReference type="InterPro" id="IPR006119">
    <property type="entry name" value="Resolv_N"/>
</dbReference>
<dbReference type="InterPro" id="IPR036162">
    <property type="entry name" value="Resolvase-like_N_sf"/>
</dbReference>
<dbReference type="AlphaFoldDB" id="A0A926EJH2"/>
<dbReference type="GO" id="GO:0000150">
    <property type="term" value="F:DNA strand exchange activity"/>
    <property type="evidence" value="ECO:0007669"/>
    <property type="project" value="InterPro"/>
</dbReference>
<accession>A0A926EJH2</accession>
<reference evidence="3" key="1">
    <citation type="submission" date="2020-08" db="EMBL/GenBank/DDBJ databases">
        <title>Genome public.</title>
        <authorList>
            <person name="Liu C."/>
            <person name="Sun Q."/>
        </authorList>
    </citation>
    <scope>NUCLEOTIDE SEQUENCE</scope>
    <source>
        <strain evidence="3">NSJ-12</strain>
    </source>
</reference>
<organism evidence="3 4">
    <name type="scientific">Zhenhengia yiwuensis</name>
    <dbReference type="NCBI Taxonomy" id="2763666"/>
    <lineage>
        <taxon>Bacteria</taxon>
        <taxon>Bacillati</taxon>
        <taxon>Bacillota</taxon>
        <taxon>Clostridia</taxon>
        <taxon>Lachnospirales</taxon>
        <taxon>Lachnospiraceae</taxon>
        <taxon>Zhenhengia</taxon>
    </lineage>
</organism>
<dbReference type="SMART" id="SM00857">
    <property type="entry name" value="Resolvase"/>
    <property type="match status" value="1"/>
</dbReference>
<dbReference type="PANTHER" id="PTHR30461">
    <property type="entry name" value="DNA-INVERTASE FROM LAMBDOID PROPHAGE"/>
    <property type="match status" value="1"/>
</dbReference>
<evidence type="ECO:0000259" key="2">
    <source>
        <dbReference type="PROSITE" id="PS51737"/>
    </source>
</evidence>
<dbReference type="RefSeq" id="WP_330597670.1">
    <property type="nucleotide sequence ID" value="NZ_JACRSY010000017.1"/>
</dbReference>
<dbReference type="InterPro" id="IPR050639">
    <property type="entry name" value="SSR_resolvase"/>
</dbReference>
<dbReference type="Proteomes" id="UP000655830">
    <property type="component" value="Unassembled WGS sequence"/>
</dbReference>
<dbReference type="InterPro" id="IPR038109">
    <property type="entry name" value="DNA_bind_recomb_sf"/>
</dbReference>
<sequence>MKVTIIQPKTENSLLKKRVCAYARVSSLSNSQGESLENQITYFKSKIKSNPEYEFVDVFVDHGITGTKEDRPAFQEMLKQCQEGKIDLILVKSVSRFARNTLIVLEQVRKLKSIGVEVYFENENIWTLSKDGELMLTVLSAFAEEESRSVSENVKWSIRKRFEKGEGILNTKRFLGYDKDMYGDLIINEKEAEIVRRIFEEYLNGKGSHAIAKLLNAEGVPTVAGGKWHDTTILGILKNEKYKGDALLQKTYTPDYRTKKKKRNNGNVNTYLVRESHSPIISDDRWEEVQKELQRRRRSIDLKKNKYALSGKLICSKCGSKLKRRTWNSGKPSQKIVWQCSTYIKEGKNVCEGTVIDDALITALNIEEETVIKEWVVNGEKRYLYTSKADDSN</sequence>
<dbReference type="InterPro" id="IPR011109">
    <property type="entry name" value="DNA_bind_recombinase_dom"/>
</dbReference>
<dbReference type="InterPro" id="IPR025827">
    <property type="entry name" value="Zn_ribbon_recom_dom"/>
</dbReference>
<keyword evidence="4" id="KW-1185">Reference proteome</keyword>
<dbReference type="Gene3D" id="3.90.1750.20">
    <property type="entry name" value="Putative Large Serine Recombinase, Chain B, Domain 2"/>
    <property type="match status" value="1"/>
</dbReference>
<comment type="caution">
    <text evidence="3">The sequence shown here is derived from an EMBL/GenBank/DDBJ whole genome shotgun (WGS) entry which is preliminary data.</text>
</comment>
<name>A0A926EJH2_9FIRM</name>
<dbReference type="SUPFAM" id="SSF53041">
    <property type="entry name" value="Resolvase-like"/>
    <property type="match status" value="1"/>
</dbReference>
<dbReference type="PROSITE" id="PS51736">
    <property type="entry name" value="RECOMBINASES_3"/>
    <property type="match status" value="1"/>
</dbReference>
<evidence type="ECO:0000259" key="1">
    <source>
        <dbReference type="PROSITE" id="PS51736"/>
    </source>
</evidence>
<evidence type="ECO:0000313" key="4">
    <source>
        <dbReference type="Proteomes" id="UP000655830"/>
    </source>
</evidence>